<organism evidence="8 9">
    <name type="scientific">Oedothorax gibbosus</name>
    <dbReference type="NCBI Taxonomy" id="931172"/>
    <lineage>
        <taxon>Eukaryota</taxon>
        <taxon>Metazoa</taxon>
        <taxon>Ecdysozoa</taxon>
        <taxon>Arthropoda</taxon>
        <taxon>Chelicerata</taxon>
        <taxon>Arachnida</taxon>
        <taxon>Araneae</taxon>
        <taxon>Araneomorphae</taxon>
        <taxon>Entelegynae</taxon>
        <taxon>Araneoidea</taxon>
        <taxon>Linyphiidae</taxon>
        <taxon>Erigoninae</taxon>
        <taxon>Oedothorax</taxon>
    </lineage>
</organism>
<dbReference type="PANTHER" id="PTHR28631">
    <property type="entry name" value="UPF0692 PROTEIN C19ORF54"/>
    <property type="match status" value="1"/>
</dbReference>
<dbReference type="Proteomes" id="UP000827092">
    <property type="component" value="Unassembled WGS sequence"/>
</dbReference>
<sequence length="296" mass="32723">IFSNCLDMEITASSNECQSLPPPPPPLPKVSPGLVSPLTRTLPKPPFPISRYISGETTQSVVVYYKDIEPVIQEGPCCGIVALSMAGQFFTGKNLMGIDALGWPAILDVAKSRGFTKNGEMFSAYSIAKLSECALGHKAFVMSDLLQLKMAILMGICKGCPVLVPYDADKNHQPCMNKGRNAHWALLNGVCFELSEDVSCKGYDHWGDMDHAYRLSSLSEIEKYLVSSTKTWVFAYQGKSRHMALWDLETLLSSNQNMFEVTTKYSSEDMILPDGEDILCELRDKAVIVDSVVLKY</sequence>
<evidence type="ECO:0000256" key="6">
    <source>
        <dbReference type="ARBA" id="ARBA00034908"/>
    </source>
</evidence>
<comment type="caution">
    <text evidence="8">The sequence shown here is derived from an EMBL/GenBank/DDBJ whole genome shotgun (WGS) entry which is preliminary data.</text>
</comment>
<dbReference type="Pfam" id="PF21646">
    <property type="entry name" value="ACTMAP-like_C"/>
    <property type="match status" value="1"/>
</dbReference>
<dbReference type="AlphaFoldDB" id="A0AAV6TPS0"/>
<keyword evidence="9" id="KW-1185">Reference proteome</keyword>
<evidence type="ECO:0000313" key="9">
    <source>
        <dbReference type="Proteomes" id="UP000827092"/>
    </source>
</evidence>
<evidence type="ECO:0000256" key="2">
    <source>
        <dbReference type="ARBA" id="ARBA00022670"/>
    </source>
</evidence>
<reference evidence="8 9" key="1">
    <citation type="journal article" date="2022" name="Nat. Ecol. Evol.">
        <title>A masculinizing supergene underlies an exaggerated male reproductive morph in a spider.</title>
        <authorList>
            <person name="Hendrickx F."/>
            <person name="De Corte Z."/>
            <person name="Sonet G."/>
            <person name="Van Belleghem S.M."/>
            <person name="Kostlbacher S."/>
            <person name="Vangestel C."/>
        </authorList>
    </citation>
    <scope>NUCLEOTIDE SEQUENCE [LARGE SCALE GENOMIC DNA]</scope>
    <source>
        <strain evidence="8">W744_W776</strain>
    </source>
</reference>
<evidence type="ECO:0000256" key="3">
    <source>
        <dbReference type="ARBA" id="ARBA00022801"/>
    </source>
</evidence>
<name>A0AAV6TPS0_9ARAC</name>
<dbReference type="PANTHER" id="PTHR28631:SF1">
    <property type="entry name" value="ACTIN MATURATION PROTEASE"/>
    <property type="match status" value="1"/>
</dbReference>
<dbReference type="EMBL" id="JAFNEN010001610">
    <property type="protein sequence ID" value="KAG8173606.1"/>
    <property type="molecule type" value="Genomic_DNA"/>
</dbReference>
<evidence type="ECO:0000256" key="5">
    <source>
        <dbReference type="ARBA" id="ARBA00034848"/>
    </source>
</evidence>
<comment type="catalytic activity">
    <reaction evidence="7">
        <text>N-terminal N(alpha)-acetyl-L-cysteinyl-L-aspartyl-[protein] + H2O = N-terminal L-aspartyl-[protein] + N-acetyl-L-cysteine</text>
        <dbReference type="Rhea" id="RHEA:74579"/>
        <dbReference type="Rhea" id="RHEA-COMP:12669"/>
        <dbReference type="Rhea" id="RHEA-COMP:18395"/>
        <dbReference type="ChEBI" id="CHEBI:15377"/>
        <dbReference type="ChEBI" id="CHEBI:64720"/>
        <dbReference type="ChEBI" id="CHEBI:78236"/>
        <dbReference type="ChEBI" id="CHEBI:193599"/>
    </reaction>
    <physiologicalReaction direction="left-to-right" evidence="7">
        <dbReference type="Rhea" id="RHEA:74580"/>
    </physiologicalReaction>
</comment>
<keyword evidence="2" id="KW-0645">Protease</keyword>
<keyword evidence="1" id="KW-0031">Aminopeptidase</keyword>
<keyword evidence="3" id="KW-0378">Hydrolase</keyword>
<evidence type="ECO:0000256" key="7">
    <source>
        <dbReference type="ARBA" id="ARBA00049041"/>
    </source>
</evidence>
<evidence type="ECO:0000256" key="1">
    <source>
        <dbReference type="ARBA" id="ARBA00022438"/>
    </source>
</evidence>
<gene>
    <name evidence="8" type="ORF">JTE90_018899</name>
</gene>
<feature type="non-terminal residue" evidence="8">
    <location>
        <position position="1"/>
    </location>
</feature>
<proteinExistence type="inferred from homology"/>
<comment type="similarity">
    <text evidence="4">Belongs to the ACTMAP family.</text>
</comment>
<dbReference type="InterPro" id="IPR040043">
    <property type="entry name" value="ACTMAP"/>
</dbReference>
<protein>
    <recommendedName>
        <fullName evidence="5">Actin maturation protease</fullName>
    </recommendedName>
    <alternativeName>
        <fullName evidence="6">Actin aminopeptidase ACTMAP</fullName>
    </alternativeName>
</protein>
<dbReference type="GO" id="GO:0004177">
    <property type="term" value="F:aminopeptidase activity"/>
    <property type="evidence" value="ECO:0007669"/>
    <property type="project" value="UniProtKB-KW"/>
</dbReference>
<evidence type="ECO:0000256" key="4">
    <source>
        <dbReference type="ARBA" id="ARBA00034725"/>
    </source>
</evidence>
<accession>A0AAV6TPS0</accession>
<dbReference type="GO" id="GO:0006508">
    <property type="term" value="P:proteolysis"/>
    <property type="evidence" value="ECO:0007669"/>
    <property type="project" value="UniProtKB-KW"/>
</dbReference>
<evidence type="ECO:0000313" key="8">
    <source>
        <dbReference type="EMBL" id="KAG8173606.1"/>
    </source>
</evidence>